<proteinExistence type="predicted"/>
<keyword evidence="1" id="KW-0732">Signal</keyword>
<feature type="signal peptide" evidence="1">
    <location>
        <begin position="1"/>
        <end position="20"/>
    </location>
</feature>
<dbReference type="STRING" id="1461693.ATO10_03635"/>
<evidence type="ECO:0000256" key="1">
    <source>
        <dbReference type="SAM" id="SignalP"/>
    </source>
</evidence>
<evidence type="ECO:0000313" key="2">
    <source>
        <dbReference type="EMBL" id="KCV83821.1"/>
    </source>
</evidence>
<dbReference type="InterPro" id="IPR021323">
    <property type="entry name" value="DUF2927"/>
</dbReference>
<keyword evidence="3" id="KW-1185">Reference proteome</keyword>
<dbReference type="AlphaFoldDB" id="A0A058ZSM1"/>
<sequence>MKLKLAILAVAFLSACTAPITEVPLRHGAGLALPPMKKFTAPRVVAPARSNAAIAEDFLNLSFMMESGRAIPYLTRFEGPVQVHVAPGAPSSLHSDLGALLSRLRREAGIDIDRTQNRDEAQIIIEALPHKELQRLVPQAACFVVPRLNSWAEYKRTRRSSTIDWTTLKTREKAAIFLPSDVSPQEIRDCLHEELAQALGPLNDLYSLPDSIFNDDNFHTVLTGFDMLILRAYYAPELQNGMTRSQAAQRLPALLARLNPGGAGRGIGPSSPTPRAWIDQIEVALGPNTTSSRRKAAATNAVALASKAGWRDNRMAFSLFAQGRLSLSTDPELALSSFLEAGRLYGARPGMEIQKAHVAMHLAAFSLSVGQFDSALAVINANLSPVAASENAALLATMLMIKSEALEQLGRTSEARAVRLDSLGWARYGFGSDAEVRARLNEIAALSPRRVVQ</sequence>
<feature type="chain" id="PRO_5001572485" description="ATP-dependent transcriptional regulator" evidence="1">
    <location>
        <begin position="21"/>
        <end position="453"/>
    </location>
</feature>
<dbReference type="Proteomes" id="UP000024836">
    <property type="component" value="Unassembled WGS sequence"/>
</dbReference>
<dbReference type="OrthoDB" id="7823193at2"/>
<dbReference type="PATRIC" id="fig|1461693.3.peg.749"/>
<organism evidence="2 3">
    <name type="scientific">Actibacterium atlanticum</name>
    <dbReference type="NCBI Taxonomy" id="1461693"/>
    <lineage>
        <taxon>Bacteria</taxon>
        <taxon>Pseudomonadati</taxon>
        <taxon>Pseudomonadota</taxon>
        <taxon>Alphaproteobacteria</taxon>
        <taxon>Rhodobacterales</taxon>
        <taxon>Roseobacteraceae</taxon>
        <taxon>Actibacterium</taxon>
    </lineage>
</organism>
<gene>
    <name evidence="2" type="ORF">ATO10_03635</name>
</gene>
<evidence type="ECO:0008006" key="4">
    <source>
        <dbReference type="Google" id="ProtNLM"/>
    </source>
</evidence>
<comment type="caution">
    <text evidence="2">The sequence shown here is derived from an EMBL/GenBank/DDBJ whole genome shotgun (WGS) entry which is preliminary data.</text>
</comment>
<protein>
    <recommendedName>
        <fullName evidence="4">ATP-dependent transcriptional regulator</fullName>
    </recommendedName>
</protein>
<accession>A0A058ZSM1</accession>
<dbReference type="RefSeq" id="WP_035248075.1">
    <property type="nucleotide sequence ID" value="NZ_AQQY01000001.1"/>
</dbReference>
<reference evidence="2 3" key="1">
    <citation type="submission" date="2013-04" db="EMBL/GenBank/DDBJ databases">
        <title>Shimia sp. 22II-S11-Z10 Genome Sequencing.</title>
        <authorList>
            <person name="Lai Q."/>
            <person name="Li G."/>
            <person name="Shao Z."/>
        </authorList>
    </citation>
    <scope>NUCLEOTIDE SEQUENCE [LARGE SCALE GENOMIC DNA]</scope>
    <source>
        <strain evidence="3">22II-S11-Z10</strain>
    </source>
</reference>
<dbReference type="Pfam" id="PF11150">
    <property type="entry name" value="DUF2927"/>
    <property type="match status" value="1"/>
</dbReference>
<name>A0A058ZSM1_9RHOB</name>
<dbReference type="EMBL" id="AQQY01000001">
    <property type="protein sequence ID" value="KCV83821.1"/>
    <property type="molecule type" value="Genomic_DNA"/>
</dbReference>
<dbReference type="eggNOG" id="ENOG502Z7V7">
    <property type="taxonomic scope" value="Bacteria"/>
</dbReference>
<dbReference type="PROSITE" id="PS51257">
    <property type="entry name" value="PROKAR_LIPOPROTEIN"/>
    <property type="match status" value="1"/>
</dbReference>
<evidence type="ECO:0000313" key="3">
    <source>
        <dbReference type="Proteomes" id="UP000024836"/>
    </source>
</evidence>